<dbReference type="SUPFAM" id="SSF81336">
    <property type="entry name" value="F1F0 ATP synthase subunit A"/>
    <property type="match status" value="1"/>
</dbReference>
<organism evidence="14 15">
    <name type="scientific">Dysgonomonas macrotermitis</name>
    <dbReference type="NCBI Taxonomy" id="1346286"/>
    <lineage>
        <taxon>Bacteria</taxon>
        <taxon>Pseudomonadati</taxon>
        <taxon>Bacteroidota</taxon>
        <taxon>Bacteroidia</taxon>
        <taxon>Bacteroidales</taxon>
        <taxon>Dysgonomonadaceae</taxon>
        <taxon>Dysgonomonas</taxon>
    </lineage>
</organism>
<protein>
    <recommendedName>
        <fullName evidence="11 12">ATP synthase subunit a</fullName>
    </recommendedName>
    <alternativeName>
        <fullName evidence="11">ATP synthase F0 sector subunit a</fullName>
    </alternativeName>
    <alternativeName>
        <fullName evidence="11">F-ATPase subunit 6</fullName>
    </alternativeName>
</protein>
<evidence type="ECO:0000256" key="9">
    <source>
        <dbReference type="ARBA" id="ARBA00023136"/>
    </source>
</evidence>
<dbReference type="AlphaFoldDB" id="A0A1M5G918"/>
<dbReference type="Proteomes" id="UP000184480">
    <property type="component" value="Unassembled WGS sequence"/>
</dbReference>
<evidence type="ECO:0000256" key="2">
    <source>
        <dbReference type="ARBA" id="ARBA00006810"/>
    </source>
</evidence>
<feature type="transmembrane region" description="Helical" evidence="11">
    <location>
        <begin position="281"/>
        <end position="301"/>
    </location>
</feature>
<comment type="function">
    <text evidence="11 12">Key component of the proton channel; it plays a direct role in the translocation of protons across the membrane.</text>
</comment>
<dbReference type="NCBIfam" id="TIGR01131">
    <property type="entry name" value="ATP_synt_6_or_A"/>
    <property type="match status" value="1"/>
</dbReference>
<keyword evidence="4 11" id="KW-0138">CF(0)</keyword>
<dbReference type="PRINTS" id="PR00123">
    <property type="entry name" value="ATPASEA"/>
</dbReference>
<evidence type="ECO:0000256" key="10">
    <source>
        <dbReference type="ARBA" id="ARBA00023310"/>
    </source>
</evidence>
<dbReference type="GO" id="GO:0045259">
    <property type="term" value="C:proton-transporting ATP synthase complex"/>
    <property type="evidence" value="ECO:0007669"/>
    <property type="project" value="UniProtKB-KW"/>
</dbReference>
<dbReference type="InterPro" id="IPR045083">
    <property type="entry name" value="ATP_synth_F0_asu_bact/mt"/>
</dbReference>
<evidence type="ECO:0000256" key="3">
    <source>
        <dbReference type="ARBA" id="ARBA00022448"/>
    </source>
</evidence>
<evidence type="ECO:0000256" key="11">
    <source>
        <dbReference type="HAMAP-Rule" id="MF_01393"/>
    </source>
</evidence>
<feature type="transmembrane region" description="Helical" evidence="11">
    <location>
        <begin position="187"/>
        <end position="210"/>
    </location>
</feature>
<dbReference type="InterPro" id="IPR035908">
    <property type="entry name" value="F0_ATP_A_sf"/>
</dbReference>
<evidence type="ECO:0000256" key="1">
    <source>
        <dbReference type="ARBA" id="ARBA00004141"/>
    </source>
</evidence>
<dbReference type="OrthoDB" id="9809130at2"/>
<dbReference type="HAMAP" id="MF_01393">
    <property type="entry name" value="ATP_synth_a_bact"/>
    <property type="match status" value="1"/>
</dbReference>
<keyword evidence="5 11" id="KW-0812">Transmembrane</keyword>
<name>A0A1M5G918_9BACT</name>
<keyword evidence="13" id="KW-0732">Signal</keyword>
<dbReference type="GO" id="GO:0046933">
    <property type="term" value="F:proton-transporting ATP synthase activity, rotational mechanism"/>
    <property type="evidence" value="ECO:0007669"/>
    <property type="project" value="UniProtKB-UniRule"/>
</dbReference>
<keyword evidence="15" id="KW-1185">Reference proteome</keyword>
<dbReference type="CDD" id="cd00310">
    <property type="entry name" value="ATP-synt_Fo_a_6"/>
    <property type="match status" value="1"/>
</dbReference>
<keyword evidence="10 11" id="KW-0066">ATP synthesis</keyword>
<dbReference type="PANTHER" id="PTHR11410:SF0">
    <property type="entry name" value="ATP SYNTHASE SUBUNIT A"/>
    <property type="match status" value="1"/>
</dbReference>
<keyword evidence="8 11" id="KW-0406">Ion transport</keyword>
<evidence type="ECO:0000256" key="13">
    <source>
        <dbReference type="SAM" id="SignalP"/>
    </source>
</evidence>
<dbReference type="InterPro" id="IPR000568">
    <property type="entry name" value="ATP_synth_F0_asu"/>
</dbReference>
<evidence type="ECO:0000256" key="4">
    <source>
        <dbReference type="ARBA" id="ARBA00022547"/>
    </source>
</evidence>
<evidence type="ECO:0000256" key="8">
    <source>
        <dbReference type="ARBA" id="ARBA00023065"/>
    </source>
</evidence>
<gene>
    <name evidence="11" type="primary">atpB</name>
    <name evidence="14" type="ORF">SAMN05444362_113100</name>
</gene>
<keyword evidence="11" id="KW-1003">Cell membrane</keyword>
<feature type="chain" id="PRO_5009910365" description="ATP synthase subunit a" evidence="13">
    <location>
        <begin position="25"/>
        <end position="362"/>
    </location>
</feature>
<reference evidence="15" key="1">
    <citation type="submission" date="2016-11" db="EMBL/GenBank/DDBJ databases">
        <authorList>
            <person name="Varghese N."/>
            <person name="Submissions S."/>
        </authorList>
    </citation>
    <scope>NUCLEOTIDE SEQUENCE [LARGE SCALE GENOMIC DNA]</scope>
    <source>
        <strain evidence="15">DSM 27370</strain>
    </source>
</reference>
<proteinExistence type="inferred from homology"/>
<sequence length="362" mass="40260">MNSRLKYILAFICIFVLGVAPTFASSTESSEDVNVKELILDHVADAYEGHINILGLNATIPLPIIVKGENSGWQIFMSSNFHHGTAEHNGFYIASSGDYRGKIVEKNQAGEEVRPWDFSITKNTLGLLLSSVLLIVIILSMASWYKKHSKEDDPKVPKGFFGFMELFIMNVNDDIIKPCVGKNYKKFAPYLLTAFFFIFINNIMGLIPIFPFGANVTGNIAVTLVLALFTMVIVNVFGTKEYWKEIFWPEVPTWLKVPIPIMPAIEVVGILTKPFALMIRLFANILAGHSIVLGLVCLIFVTVQLGTAINTSMTIVSVVLTIFIDLVEILVAYIQAYVFTMLSAVFIGLAQVEPHHSHAEKH</sequence>
<feature type="transmembrane region" description="Helical" evidence="11">
    <location>
        <begin position="216"/>
        <end position="237"/>
    </location>
</feature>
<accession>A0A1M5G918</accession>
<evidence type="ECO:0000313" key="14">
    <source>
        <dbReference type="EMBL" id="SHG00310.1"/>
    </source>
</evidence>
<comment type="subcellular location">
    <subcellularLocation>
        <location evidence="11 12">Cell membrane</location>
        <topology evidence="11 12">Multi-pass membrane protein</topology>
    </subcellularLocation>
    <subcellularLocation>
        <location evidence="1">Membrane</location>
        <topology evidence="1">Multi-pass membrane protein</topology>
    </subcellularLocation>
</comment>
<feature type="transmembrane region" description="Helical" evidence="11">
    <location>
        <begin position="125"/>
        <end position="145"/>
    </location>
</feature>
<keyword evidence="6 11" id="KW-0375">Hydrogen ion transport</keyword>
<keyword evidence="9 11" id="KW-0472">Membrane</keyword>
<evidence type="ECO:0000256" key="7">
    <source>
        <dbReference type="ARBA" id="ARBA00022989"/>
    </source>
</evidence>
<evidence type="ECO:0000313" key="15">
    <source>
        <dbReference type="Proteomes" id="UP000184480"/>
    </source>
</evidence>
<keyword evidence="7 11" id="KW-1133">Transmembrane helix</keyword>
<dbReference type="Pfam" id="PF00119">
    <property type="entry name" value="ATP-synt_A"/>
    <property type="match status" value="1"/>
</dbReference>
<dbReference type="STRING" id="1346286.SAMN05444362_113100"/>
<feature type="transmembrane region" description="Helical" evidence="11">
    <location>
        <begin position="307"/>
        <end position="327"/>
    </location>
</feature>
<dbReference type="PANTHER" id="PTHR11410">
    <property type="entry name" value="ATP SYNTHASE SUBUNIT A"/>
    <property type="match status" value="1"/>
</dbReference>
<evidence type="ECO:0000256" key="6">
    <source>
        <dbReference type="ARBA" id="ARBA00022781"/>
    </source>
</evidence>
<comment type="similarity">
    <text evidence="2 11 12">Belongs to the ATPase A chain family.</text>
</comment>
<dbReference type="EMBL" id="FQUC01000013">
    <property type="protein sequence ID" value="SHG00310.1"/>
    <property type="molecule type" value="Genomic_DNA"/>
</dbReference>
<dbReference type="Gene3D" id="1.20.120.220">
    <property type="entry name" value="ATP synthase, F0 complex, subunit A"/>
    <property type="match status" value="1"/>
</dbReference>
<feature type="transmembrane region" description="Helical" evidence="11">
    <location>
        <begin position="334"/>
        <end position="352"/>
    </location>
</feature>
<keyword evidence="3 11" id="KW-0813">Transport</keyword>
<evidence type="ECO:0000256" key="12">
    <source>
        <dbReference type="RuleBase" id="RU000483"/>
    </source>
</evidence>
<feature type="signal peptide" evidence="13">
    <location>
        <begin position="1"/>
        <end position="24"/>
    </location>
</feature>
<dbReference type="GO" id="GO:0005886">
    <property type="term" value="C:plasma membrane"/>
    <property type="evidence" value="ECO:0007669"/>
    <property type="project" value="UniProtKB-SubCell"/>
</dbReference>
<evidence type="ECO:0000256" key="5">
    <source>
        <dbReference type="ARBA" id="ARBA00022692"/>
    </source>
</evidence>
<dbReference type="RefSeq" id="WP_062181287.1">
    <property type="nucleotide sequence ID" value="NZ_BBXL01000012.1"/>
</dbReference>